<keyword evidence="2" id="KW-1185">Reference proteome</keyword>
<organism evidence="1 2">
    <name type="scientific">Phaeosphaeria nodorum (strain SN15 / ATCC MYA-4574 / FGSC 10173)</name>
    <name type="common">Glume blotch fungus</name>
    <name type="synonym">Parastagonospora nodorum</name>
    <dbReference type="NCBI Taxonomy" id="321614"/>
    <lineage>
        <taxon>Eukaryota</taxon>
        <taxon>Fungi</taxon>
        <taxon>Dikarya</taxon>
        <taxon>Ascomycota</taxon>
        <taxon>Pezizomycotina</taxon>
        <taxon>Dothideomycetes</taxon>
        <taxon>Pleosporomycetidae</taxon>
        <taxon>Pleosporales</taxon>
        <taxon>Pleosporineae</taxon>
        <taxon>Phaeosphaeriaceae</taxon>
        <taxon>Parastagonospora</taxon>
    </lineage>
</organism>
<evidence type="ECO:0000313" key="1">
    <source>
        <dbReference type="EMBL" id="QRC99764.1"/>
    </source>
</evidence>
<reference evidence="2" key="1">
    <citation type="journal article" date="2021" name="BMC Genomics">
        <title>Chromosome-level genome assembly and manually-curated proteome of model necrotroph Parastagonospora nodorum Sn15 reveals a genome-wide trove of candidate effector homologs, and redundancy of virulence-related functions within an accessory chromosome.</title>
        <authorList>
            <person name="Bertazzoni S."/>
            <person name="Jones D.A.B."/>
            <person name="Phan H.T."/>
            <person name="Tan K.-C."/>
            <person name="Hane J.K."/>
        </authorList>
    </citation>
    <scope>NUCLEOTIDE SEQUENCE [LARGE SCALE GENOMIC DNA]</scope>
    <source>
        <strain evidence="2">SN15 / ATCC MYA-4574 / FGSC 10173)</strain>
    </source>
</reference>
<sequence length="129" mass="14304">LTGIFMPWVQSTMTPTSCALTRRRCAGGAIVTPDQPQPHPCVAITPTRGCSFQDTVLVNPRGPFATPPRRARLSVPSLSGPHTLLLVQIEPSSHRTWSVWCFQHTCRFGKREDLDERALVAGRDWLKAV</sequence>
<feature type="non-terminal residue" evidence="1">
    <location>
        <position position="1"/>
    </location>
</feature>
<protein>
    <submittedName>
        <fullName evidence="1">Uncharacterized protein</fullName>
    </submittedName>
</protein>
<dbReference type="Proteomes" id="UP000663193">
    <property type="component" value="Chromosome 10"/>
</dbReference>
<dbReference type="VEuPathDB" id="FungiDB:JI435_067060"/>
<name>A0A7U2I2U8_PHANO</name>
<evidence type="ECO:0000313" key="2">
    <source>
        <dbReference type="Proteomes" id="UP000663193"/>
    </source>
</evidence>
<proteinExistence type="predicted"/>
<dbReference type="AlphaFoldDB" id="A0A7U2I2U8"/>
<gene>
    <name evidence="1" type="ORF">JI435_067060</name>
</gene>
<dbReference type="EMBL" id="CP069032">
    <property type="protein sequence ID" value="QRC99764.1"/>
    <property type="molecule type" value="Genomic_DNA"/>
</dbReference>
<accession>A0A7U2I2U8</accession>